<sequence length="424" mass="48004">MSQQAAPFLVKLVRMADGERLPVLVVRATGLPDFDATLWVVSSLRNKNLASETIAQALRSVAVLYLALQFRKVNLSERLRTGNILSLAEVEAISKMCRQTVAASVKYLEDDVDLNDQKVNKVSSLEKFRMARAKRPRGGSVSAGTTAIRLGYIREYLKWRVNNVIARAENEKKANLLALRNLIDDELQNKTPAVTERANEGRRMGLGRQTQERLLRIIAPTDLQNPWTGKGIRLRNQFIVFAILALGVRRGELLGLRVGDFNSQTREVLILRRPDDEDDPRLNEPNTKTRDRVLPVSYPLHVLLKAYLMVRHELVRGKHDFLIVTNSGAPMSKSELNRIFSTLNEYFSEKISPHVLRHTFFDNLAEDLSRANKSDVEINNILTQLGGWSETSDSPRRYTKRFSQERAAEAALALQEKLNIPDIS</sequence>
<feature type="domain" description="Tyr recombinase" evidence="5">
    <location>
        <begin position="204"/>
        <end position="412"/>
    </location>
</feature>
<organism evidence="6 7">
    <name type="scientific">Duganella sacchari</name>
    <dbReference type="NCBI Taxonomy" id="551987"/>
    <lineage>
        <taxon>Bacteria</taxon>
        <taxon>Pseudomonadati</taxon>
        <taxon>Pseudomonadota</taxon>
        <taxon>Betaproteobacteria</taxon>
        <taxon>Burkholderiales</taxon>
        <taxon>Oxalobacteraceae</taxon>
        <taxon>Telluria group</taxon>
        <taxon>Duganella</taxon>
    </lineage>
</organism>
<keyword evidence="3" id="KW-0238">DNA-binding</keyword>
<dbReference type="AlphaFoldDB" id="A0A1M7M7Z6"/>
<comment type="similarity">
    <text evidence="1">Belongs to the 'phage' integrase family.</text>
</comment>
<dbReference type="GO" id="GO:0006310">
    <property type="term" value="P:DNA recombination"/>
    <property type="evidence" value="ECO:0007669"/>
    <property type="project" value="UniProtKB-KW"/>
</dbReference>
<evidence type="ECO:0000313" key="7">
    <source>
        <dbReference type="Proteomes" id="UP000184339"/>
    </source>
</evidence>
<gene>
    <name evidence="6" type="ORF">SAMN05192549_10362</name>
</gene>
<evidence type="ECO:0000259" key="5">
    <source>
        <dbReference type="PROSITE" id="PS51898"/>
    </source>
</evidence>
<keyword evidence="7" id="KW-1185">Reference proteome</keyword>
<keyword evidence="4" id="KW-0233">DNA recombination</keyword>
<dbReference type="InterPro" id="IPR050090">
    <property type="entry name" value="Tyrosine_recombinase_XerCD"/>
</dbReference>
<dbReference type="GO" id="GO:0003677">
    <property type="term" value="F:DNA binding"/>
    <property type="evidence" value="ECO:0007669"/>
    <property type="project" value="UniProtKB-KW"/>
</dbReference>
<dbReference type="PROSITE" id="PS51898">
    <property type="entry name" value="TYR_RECOMBINASE"/>
    <property type="match status" value="1"/>
</dbReference>
<dbReference type="Gene3D" id="1.10.443.10">
    <property type="entry name" value="Intergrase catalytic core"/>
    <property type="match status" value="1"/>
</dbReference>
<dbReference type="PANTHER" id="PTHR30349">
    <property type="entry name" value="PHAGE INTEGRASE-RELATED"/>
    <property type="match status" value="1"/>
</dbReference>
<dbReference type="GO" id="GO:0015074">
    <property type="term" value="P:DNA integration"/>
    <property type="evidence" value="ECO:0007669"/>
    <property type="project" value="UniProtKB-KW"/>
</dbReference>
<dbReference type="EMBL" id="FRCX01000003">
    <property type="protein sequence ID" value="SHM86867.1"/>
    <property type="molecule type" value="Genomic_DNA"/>
</dbReference>
<dbReference type="InterPro" id="IPR011010">
    <property type="entry name" value="DNA_brk_join_enz"/>
</dbReference>
<name>A0A1M7M7Z6_9BURK</name>
<evidence type="ECO:0000256" key="3">
    <source>
        <dbReference type="ARBA" id="ARBA00023125"/>
    </source>
</evidence>
<dbReference type="STRING" id="551987.SAMN05192549_10362"/>
<reference evidence="7" key="1">
    <citation type="submission" date="2016-11" db="EMBL/GenBank/DDBJ databases">
        <authorList>
            <person name="Varghese N."/>
            <person name="Submissions S."/>
        </authorList>
    </citation>
    <scope>NUCLEOTIDE SEQUENCE [LARGE SCALE GENOMIC DNA]</scope>
    <source>
        <strain evidence="7">Sac-22</strain>
    </source>
</reference>
<protein>
    <submittedName>
        <fullName evidence="6">Phage integrase family protein</fullName>
    </submittedName>
</protein>
<dbReference type="SUPFAM" id="SSF56349">
    <property type="entry name" value="DNA breaking-rejoining enzymes"/>
    <property type="match status" value="1"/>
</dbReference>
<proteinExistence type="inferred from homology"/>
<evidence type="ECO:0000256" key="1">
    <source>
        <dbReference type="ARBA" id="ARBA00008857"/>
    </source>
</evidence>
<dbReference type="InterPro" id="IPR013762">
    <property type="entry name" value="Integrase-like_cat_sf"/>
</dbReference>
<dbReference type="InterPro" id="IPR002104">
    <property type="entry name" value="Integrase_catalytic"/>
</dbReference>
<accession>A0A1M7M7Z6</accession>
<dbReference type="PANTHER" id="PTHR30349:SF41">
    <property type="entry name" value="INTEGRASE_RECOMBINASE PROTEIN MJ0367-RELATED"/>
    <property type="match status" value="1"/>
</dbReference>
<keyword evidence="2" id="KW-0229">DNA integration</keyword>
<evidence type="ECO:0000313" key="6">
    <source>
        <dbReference type="EMBL" id="SHM86867.1"/>
    </source>
</evidence>
<dbReference type="RefSeq" id="WP_072782808.1">
    <property type="nucleotide sequence ID" value="NZ_FRCX01000003.1"/>
</dbReference>
<dbReference type="Pfam" id="PF00589">
    <property type="entry name" value="Phage_integrase"/>
    <property type="match status" value="1"/>
</dbReference>
<dbReference type="Proteomes" id="UP000184339">
    <property type="component" value="Unassembled WGS sequence"/>
</dbReference>
<evidence type="ECO:0000256" key="2">
    <source>
        <dbReference type="ARBA" id="ARBA00022908"/>
    </source>
</evidence>
<dbReference type="CDD" id="cd00397">
    <property type="entry name" value="DNA_BRE_C"/>
    <property type="match status" value="1"/>
</dbReference>
<evidence type="ECO:0000256" key="4">
    <source>
        <dbReference type="ARBA" id="ARBA00023172"/>
    </source>
</evidence>
<dbReference type="OrthoDB" id="6819422at2"/>